<evidence type="ECO:0000313" key="13">
    <source>
        <dbReference type="Proteomes" id="UP000076574"/>
    </source>
</evidence>
<dbReference type="Gene3D" id="3.40.50.620">
    <property type="entry name" value="HUPs"/>
    <property type="match status" value="1"/>
</dbReference>
<reference evidence="12 13" key="1">
    <citation type="submission" date="2016-03" db="EMBL/GenBank/DDBJ databases">
        <title>Microsymbionts genomes from the relict species Vavilovia formosa (Stev.) Fed.</title>
        <authorList>
            <person name="Kopat V."/>
            <person name="Chirak E."/>
            <person name="Kimeklis A."/>
            <person name="Andronov E."/>
        </authorList>
    </citation>
    <scope>NUCLEOTIDE SEQUENCE [LARGE SCALE GENOMIC DNA]</scope>
    <source>
        <strain evidence="12 13">Vaf07</strain>
    </source>
</reference>
<evidence type="ECO:0000313" key="12">
    <source>
        <dbReference type="EMBL" id="KZD20911.1"/>
    </source>
</evidence>
<dbReference type="GO" id="GO:0005524">
    <property type="term" value="F:ATP binding"/>
    <property type="evidence" value="ECO:0007669"/>
    <property type="project" value="UniProtKB-KW"/>
</dbReference>
<dbReference type="GO" id="GO:0005829">
    <property type="term" value="C:cytosol"/>
    <property type="evidence" value="ECO:0007669"/>
    <property type="project" value="TreeGrafter"/>
</dbReference>
<dbReference type="Gene3D" id="3.60.20.10">
    <property type="entry name" value="Glutamine Phosphoribosylpyrophosphate, subunit 1, domain 1"/>
    <property type="match status" value="1"/>
</dbReference>
<feature type="binding site" evidence="9">
    <location>
        <begin position="383"/>
        <end position="384"/>
    </location>
    <ligand>
        <name>ATP</name>
        <dbReference type="ChEBI" id="CHEBI:30616"/>
    </ligand>
</feature>
<name>A0A161QY41_9BRAD</name>
<feature type="binding site" evidence="9">
    <location>
        <position position="104"/>
    </location>
    <ligand>
        <name>L-glutamine</name>
        <dbReference type="ChEBI" id="CHEBI:58359"/>
    </ligand>
</feature>
<dbReference type="AlphaFoldDB" id="A0A161QY41"/>
<dbReference type="STRING" id="943830.A4A58_16905"/>
<keyword evidence="4 9" id="KW-0547">Nucleotide-binding</keyword>
<dbReference type="NCBIfam" id="TIGR01536">
    <property type="entry name" value="asn_synth_AEB"/>
    <property type="match status" value="1"/>
</dbReference>
<dbReference type="GO" id="GO:0006529">
    <property type="term" value="P:asparagine biosynthetic process"/>
    <property type="evidence" value="ECO:0007669"/>
    <property type="project" value="UniProtKB-KW"/>
</dbReference>
<dbReference type="InterPro" id="IPR014729">
    <property type="entry name" value="Rossmann-like_a/b/a_fold"/>
</dbReference>
<evidence type="ECO:0000256" key="2">
    <source>
        <dbReference type="ARBA" id="ARBA00005752"/>
    </source>
</evidence>
<dbReference type="InterPro" id="IPR006426">
    <property type="entry name" value="Asn_synth_AEB"/>
</dbReference>
<comment type="caution">
    <text evidence="12">The sequence shown here is derived from an EMBL/GenBank/DDBJ whole genome shotgun (WGS) entry which is preliminary data.</text>
</comment>
<keyword evidence="6 8" id="KW-0315">Glutamine amidotransferase</keyword>
<dbReference type="CDD" id="cd01991">
    <property type="entry name" value="Asn_synthase_B_C"/>
    <property type="match status" value="1"/>
</dbReference>
<dbReference type="InterPro" id="IPR029055">
    <property type="entry name" value="Ntn_hydrolases_N"/>
</dbReference>
<evidence type="ECO:0000256" key="7">
    <source>
        <dbReference type="ARBA" id="ARBA00048741"/>
    </source>
</evidence>
<accession>A0A161QY41</accession>
<evidence type="ECO:0000259" key="11">
    <source>
        <dbReference type="PROSITE" id="PS51278"/>
    </source>
</evidence>
<feature type="active site" description="For GATase activity" evidence="8">
    <location>
        <position position="2"/>
    </location>
</feature>
<comment type="pathway">
    <text evidence="1">Amino-acid biosynthesis; L-asparagine biosynthesis; L-asparagine from L-aspartate (L-Gln route): step 1/1.</text>
</comment>
<dbReference type="InterPro" id="IPR051786">
    <property type="entry name" value="ASN_synthetase/amidase"/>
</dbReference>
<dbReference type="PROSITE" id="PS51278">
    <property type="entry name" value="GATASE_TYPE_2"/>
    <property type="match status" value="1"/>
</dbReference>
<dbReference type="Proteomes" id="UP000076574">
    <property type="component" value="Unassembled WGS sequence"/>
</dbReference>
<evidence type="ECO:0000256" key="4">
    <source>
        <dbReference type="ARBA" id="ARBA00022741"/>
    </source>
</evidence>
<dbReference type="InterPro" id="IPR033738">
    <property type="entry name" value="AsnB_N"/>
</dbReference>
<dbReference type="SUPFAM" id="SSF56235">
    <property type="entry name" value="N-terminal nucleophile aminohydrolases (Ntn hydrolases)"/>
    <property type="match status" value="1"/>
</dbReference>
<keyword evidence="5 9" id="KW-0067">ATP-binding</keyword>
<keyword evidence="8" id="KW-0028">Amino-acid biosynthesis</keyword>
<dbReference type="PANTHER" id="PTHR43284">
    <property type="entry name" value="ASPARAGINE SYNTHETASE (GLUTAMINE-HYDROLYZING)"/>
    <property type="match status" value="1"/>
</dbReference>
<dbReference type="PANTHER" id="PTHR43284:SF1">
    <property type="entry name" value="ASPARAGINE SYNTHETASE"/>
    <property type="match status" value="1"/>
</dbReference>
<evidence type="ECO:0000256" key="6">
    <source>
        <dbReference type="ARBA" id="ARBA00022962"/>
    </source>
</evidence>
<dbReference type="EC" id="6.3.5.4" evidence="3"/>
<evidence type="ECO:0000256" key="10">
    <source>
        <dbReference type="PIRSR" id="PIRSR001589-3"/>
    </source>
</evidence>
<evidence type="ECO:0000256" key="3">
    <source>
        <dbReference type="ARBA" id="ARBA00012737"/>
    </source>
</evidence>
<dbReference type="Pfam" id="PF13522">
    <property type="entry name" value="GATase_6"/>
    <property type="match status" value="1"/>
</dbReference>
<evidence type="ECO:0000256" key="5">
    <source>
        <dbReference type="ARBA" id="ARBA00022840"/>
    </source>
</evidence>
<dbReference type="SUPFAM" id="SSF52402">
    <property type="entry name" value="Adenine nucleotide alpha hydrolases-like"/>
    <property type="match status" value="1"/>
</dbReference>
<evidence type="ECO:0000256" key="9">
    <source>
        <dbReference type="PIRSR" id="PIRSR001589-2"/>
    </source>
</evidence>
<proteinExistence type="inferred from homology"/>
<dbReference type="InterPro" id="IPR001962">
    <property type="entry name" value="Asn_synthase"/>
</dbReference>
<dbReference type="GO" id="GO:0004066">
    <property type="term" value="F:asparagine synthase (glutamine-hydrolyzing) activity"/>
    <property type="evidence" value="ECO:0007669"/>
    <property type="project" value="UniProtKB-EC"/>
</dbReference>
<dbReference type="OrthoDB" id="9763290at2"/>
<feature type="site" description="Important for beta-aspartyl-AMP intermediate formation" evidence="10">
    <location>
        <position position="385"/>
    </location>
</feature>
<evidence type="ECO:0000256" key="8">
    <source>
        <dbReference type="PIRSR" id="PIRSR001589-1"/>
    </source>
</evidence>
<keyword evidence="8" id="KW-0061">Asparagine biosynthesis</keyword>
<comment type="catalytic activity">
    <reaction evidence="7">
        <text>L-aspartate + L-glutamine + ATP + H2O = L-asparagine + L-glutamate + AMP + diphosphate + H(+)</text>
        <dbReference type="Rhea" id="RHEA:12228"/>
        <dbReference type="ChEBI" id="CHEBI:15377"/>
        <dbReference type="ChEBI" id="CHEBI:15378"/>
        <dbReference type="ChEBI" id="CHEBI:29985"/>
        <dbReference type="ChEBI" id="CHEBI:29991"/>
        <dbReference type="ChEBI" id="CHEBI:30616"/>
        <dbReference type="ChEBI" id="CHEBI:33019"/>
        <dbReference type="ChEBI" id="CHEBI:58048"/>
        <dbReference type="ChEBI" id="CHEBI:58359"/>
        <dbReference type="ChEBI" id="CHEBI:456215"/>
        <dbReference type="EC" id="6.3.5.4"/>
    </reaction>
</comment>
<dbReference type="Pfam" id="PF00733">
    <property type="entry name" value="Asn_synthase"/>
    <property type="match status" value="1"/>
</dbReference>
<sequence>MCGIAGILQMPQASGSADLDAIGRMTNRLHHRGPDAHGSWCDRDAGIAFGHRRLSIVDLTDAGRQPMLSESGRFVITFNGEIYNYPSLRQELQRLGQNFIGSSDTEVLLAMIERRGFEAALARCNGMFAIGLWDRQTRTLHLARDRMGKKPLYVARTRNAAVFASELKAINAFPDFHPEINPCGVAEFLARGWLPDEHCIWKDVFKLPPGNILSFGADELLASRDAAALRAKARTWWSLADIAKHGRKNPVSADDGELVSHLDGLLRDAVSKRMVADVPIGLFLSGGIDSSTVVALMQSQSTRPVRTFTIGFGEPAFDEAASAAAVARHLGTDHTELRLTPSEAMDVIPELPRIWDEPFADESQIPTLLLSRLARRDVTVVLSGDGGDECFAGYSRHLLTARLAPLLNSNRALRRTAAMGVSLLARGLREDIADALPLPGRLRRMIGSDRINRLAQLFAGNDAGDMYRKVMRLSELQLTPEQVTDSAKVPPLNDLLSDFIVRDMIGYLPGDILVKLDRASMATGLEARCPILDHRVVEFSWRLPNTAKVRDGQGKWILRQVLSRYLPRHLIDRPKQGFDVPVGAWLKGPLRSWAADLLSESRLNHQNLLDVQRVQSCWQDHLSGNRDHSRMLWAVLMLQSWLGTVVEQSTSRSIDTLEPAQ</sequence>
<organism evidence="12 13">
    <name type="scientific">Tardiphaga robiniae</name>
    <dbReference type="NCBI Taxonomy" id="943830"/>
    <lineage>
        <taxon>Bacteria</taxon>
        <taxon>Pseudomonadati</taxon>
        <taxon>Pseudomonadota</taxon>
        <taxon>Alphaproteobacteria</taxon>
        <taxon>Hyphomicrobiales</taxon>
        <taxon>Nitrobacteraceae</taxon>
        <taxon>Tardiphaga</taxon>
    </lineage>
</organism>
<dbReference type="PIRSF" id="PIRSF001589">
    <property type="entry name" value="Asn_synthetase_glu-h"/>
    <property type="match status" value="1"/>
</dbReference>
<dbReference type="InterPro" id="IPR017932">
    <property type="entry name" value="GATase_2_dom"/>
</dbReference>
<keyword evidence="13" id="KW-1185">Reference proteome</keyword>
<evidence type="ECO:0000256" key="1">
    <source>
        <dbReference type="ARBA" id="ARBA00005187"/>
    </source>
</evidence>
<dbReference type="RefSeq" id="WP_068737776.1">
    <property type="nucleotide sequence ID" value="NZ_LVYV01000054.1"/>
</dbReference>
<feature type="domain" description="Glutamine amidotransferase type-2" evidence="11">
    <location>
        <begin position="2"/>
        <end position="218"/>
    </location>
</feature>
<gene>
    <name evidence="12" type="ORF">A4A58_16905</name>
</gene>
<protein>
    <recommendedName>
        <fullName evidence="3">asparagine synthase (glutamine-hydrolyzing)</fullName>
        <ecNumber evidence="3">6.3.5.4</ecNumber>
    </recommendedName>
</protein>
<dbReference type="CDD" id="cd00712">
    <property type="entry name" value="AsnB"/>
    <property type="match status" value="1"/>
</dbReference>
<feature type="binding site" evidence="9">
    <location>
        <position position="310"/>
    </location>
    <ligand>
        <name>ATP</name>
        <dbReference type="ChEBI" id="CHEBI:30616"/>
    </ligand>
</feature>
<dbReference type="EMBL" id="LVYV01000054">
    <property type="protein sequence ID" value="KZD20911.1"/>
    <property type="molecule type" value="Genomic_DNA"/>
</dbReference>
<comment type="similarity">
    <text evidence="2">Belongs to the asparagine synthetase family.</text>
</comment>